<reference evidence="8 9" key="1">
    <citation type="submission" date="2012-09" db="EMBL/GenBank/DDBJ databases">
        <title>The Genome Sequence of Veillonella ratti ACS-216-V-COL6B.</title>
        <authorList>
            <consortium name="The Broad Institute Genome Sequencing Platform"/>
            <person name="Earl A."/>
            <person name="Ward D."/>
            <person name="Feldgarden M."/>
            <person name="Gevers D."/>
            <person name="Saerens B."/>
            <person name="Vaneechoutte M."/>
            <person name="Walker B."/>
            <person name="Young S.K."/>
            <person name="Zeng Q."/>
            <person name="Gargeya S."/>
            <person name="Fitzgerald M."/>
            <person name="Haas B."/>
            <person name="Abouelleil A."/>
            <person name="Alvarado L."/>
            <person name="Arachchi H.M."/>
            <person name="Berlin A."/>
            <person name="Chapman S.B."/>
            <person name="Goldberg J."/>
            <person name="Griggs A."/>
            <person name="Gujja S."/>
            <person name="Hansen M."/>
            <person name="Howarth C."/>
            <person name="Imamovic A."/>
            <person name="Larimer J."/>
            <person name="McCowen C."/>
            <person name="Montmayeur A."/>
            <person name="Murphy C."/>
            <person name="Neiman D."/>
            <person name="Pearson M."/>
            <person name="Priest M."/>
            <person name="Roberts A."/>
            <person name="Saif S."/>
            <person name="Shea T."/>
            <person name="Sisk P."/>
            <person name="Sykes S."/>
            <person name="Wortman J."/>
            <person name="Nusbaum C."/>
            <person name="Birren B."/>
        </authorList>
    </citation>
    <scope>NUCLEOTIDE SEQUENCE [LARGE SCALE GENOMIC DNA]</scope>
    <source>
        <strain evidence="8 9">ACS-216-V-Col6b</strain>
    </source>
</reference>
<proteinExistence type="inferred from homology"/>
<comment type="similarity">
    <text evidence="2">Belongs to the UPF0702 family.</text>
</comment>
<comment type="caution">
    <text evidence="8">The sequence shown here is derived from an EMBL/GenBank/DDBJ whole genome shotgun (WGS) entry which is preliminary data.</text>
</comment>
<dbReference type="InterPro" id="IPR023090">
    <property type="entry name" value="UPF0702_alpha/beta_dom_sf"/>
</dbReference>
<protein>
    <recommendedName>
        <fullName evidence="7">YetF C-terminal domain-containing protein</fullName>
    </recommendedName>
</protein>
<feature type="domain" description="YetF C-terminal" evidence="7">
    <location>
        <begin position="2"/>
        <end position="90"/>
    </location>
</feature>
<keyword evidence="4" id="KW-0812">Transmembrane</keyword>
<keyword evidence="9" id="KW-1185">Reference proteome</keyword>
<evidence type="ECO:0000313" key="9">
    <source>
        <dbReference type="Proteomes" id="UP000009891"/>
    </source>
</evidence>
<keyword evidence="3" id="KW-1003">Cell membrane</keyword>
<evidence type="ECO:0000256" key="4">
    <source>
        <dbReference type="ARBA" id="ARBA00022692"/>
    </source>
</evidence>
<keyword evidence="6" id="KW-0472">Membrane</keyword>
<dbReference type="Gene3D" id="3.30.240.20">
    <property type="entry name" value="bsu07140 like domains"/>
    <property type="match status" value="2"/>
</dbReference>
<dbReference type="HOGENOM" id="CLU_077149_4_2_9"/>
<organism evidence="8 9">
    <name type="scientific">Veillonella seminalis ACS-216-V-Col6b</name>
    <dbReference type="NCBI Taxonomy" id="883156"/>
    <lineage>
        <taxon>Bacteria</taxon>
        <taxon>Bacillati</taxon>
        <taxon>Bacillota</taxon>
        <taxon>Negativicutes</taxon>
        <taxon>Veillonellales</taxon>
        <taxon>Veillonellaceae</taxon>
        <taxon>Veillonella</taxon>
    </lineage>
</organism>
<dbReference type="PANTHER" id="PTHR34582">
    <property type="entry name" value="UPF0702 TRANSMEMBRANE PROTEIN YCAP"/>
    <property type="match status" value="1"/>
</dbReference>
<dbReference type="STRING" id="883156.HMPREF9282_00701"/>
<keyword evidence="5" id="KW-1133">Transmembrane helix</keyword>
<name>K9D2Z7_9FIRM</name>
<dbReference type="InterPro" id="IPR007353">
    <property type="entry name" value="DUF421"/>
</dbReference>
<evidence type="ECO:0000259" key="7">
    <source>
        <dbReference type="Pfam" id="PF04239"/>
    </source>
</evidence>
<gene>
    <name evidence="8" type="ORF">HMPREF9282_00701</name>
</gene>
<dbReference type="PANTHER" id="PTHR34582:SF6">
    <property type="entry name" value="UPF0702 TRANSMEMBRANE PROTEIN YCAP"/>
    <property type="match status" value="1"/>
</dbReference>
<evidence type="ECO:0000256" key="6">
    <source>
        <dbReference type="ARBA" id="ARBA00023136"/>
    </source>
</evidence>
<evidence type="ECO:0000256" key="3">
    <source>
        <dbReference type="ARBA" id="ARBA00022475"/>
    </source>
</evidence>
<sequence>MRNGISAGDLHLKLRANGVTRVGEVKRAVLEQNGQLTVVKFGEDSVHYPLIVDGQADENVLSLVEKDREWLETSVAEQGHQISGIYMAELVHGELVITPYLKD</sequence>
<comment type="subcellular location">
    <subcellularLocation>
        <location evidence="1">Cell membrane</location>
        <topology evidence="1">Multi-pass membrane protein</topology>
    </subcellularLocation>
</comment>
<dbReference type="Proteomes" id="UP000009891">
    <property type="component" value="Unassembled WGS sequence"/>
</dbReference>
<accession>K9D2Z7</accession>
<dbReference type="EMBL" id="AHAF01000003">
    <property type="protein sequence ID" value="EKU78904.1"/>
    <property type="molecule type" value="Genomic_DNA"/>
</dbReference>
<evidence type="ECO:0000313" key="8">
    <source>
        <dbReference type="EMBL" id="EKU78904.1"/>
    </source>
</evidence>
<dbReference type="GO" id="GO:0005886">
    <property type="term" value="C:plasma membrane"/>
    <property type="evidence" value="ECO:0007669"/>
    <property type="project" value="UniProtKB-SubCell"/>
</dbReference>
<dbReference type="eggNOG" id="COG2323">
    <property type="taxonomic scope" value="Bacteria"/>
</dbReference>
<evidence type="ECO:0000256" key="2">
    <source>
        <dbReference type="ARBA" id="ARBA00006448"/>
    </source>
</evidence>
<dbReference type="AlphaFoldDB" id="K9D2Z7"/>
<evidence type="ECO:0000256" key="5">
    <source>
        <dbReference type="ARBA" id="ARBA00022989"/>
    </source>
</evidence>
<dbReference type="Pfam" id="PF04239">
    <property type="entry name" value="DUF421"/>
    <property type="match status" value="1"/>
</dbReference>
<dbReference type="RefSeq" id="WP_006555601.1">
    <property type="nucleotide sequence ID" value="NZ_JH992936.1"/>
</dbReference>
<dbReference type="PATRIC" id="fig|883156.3.peg.686"/>
<evidence type="ECO:0000256" key="1">
    <source>
        <dbReference type="ARBA" id="ARBA00004651"/>
    </source>
</evidence>